<evidence type="ECO:0000256" key="11">
    <source>
        <dbReference type="ARBA" id="ARBA00023034"/>
    </source>
</evidence>
<keyword evidence="8 13" id="KW-0812">Transmembrane</keyword>
<sequence>MDIQTIGLIASIITIIMFISPVDQIRDIIKDKTSHGVSPIIYGMMIINGICWVIYGFGINNSFIIIPNAVGAVLGTATLFIIYKYRSHKE</sequence>
<keyword evidence="15" id="KW-1185">Reference proteome</keyword>
<keyword evidence="9" id="KW-0677">Repeat</keyword>
<protein>
    <recommendedName>
        <fullName evidence="4">Sugar transporter SWEET1</fullName>
    </recommendedName>
</protein>
<organism evidence="14 15">
    <name type="scientific">Methanobacterium bryantii</name>
    <dbReference type="NCBI Taxonomy" id="2161"/>
    <lineage>
        <taxon>Archaea</taxon>
        <taxon>Methanobacteriati</taxon>
        <taxon>Methanobacteriota</taxon>
        <taxon>Methanomada group</taxon>
        <taxon>Methanobacteria</taxon>
        <taxon>Methanobacteriales</taxon>
        <taxon>Methanobacteriaceae</taxon>
        <taxon>Methanobacterium</taxon>
    </lineage>
</organism>
<dbReference type="InterPro" id="IPR004316">
    <property type="entry name" value="SWEET_rpt"/>
</dbReference>
<evidence type="ECO:0000256" key="5">
    <source>
        <dbReference type="ARBA" id="ARBA00022448"/>
    </source>
</evidence>
<feature type="transmembrane region" description="Helical" evidence="13">
    <location>
        <begin position="37"/>
        <end position="57"/>
    </location>
</feature>
<evidence type="ECO:0000313" key="15">
    <source>
        <dbReference type="Proteomes" id="UP000217784"/>
    </source>
</evidence>
<dbReference type="Proteomes" id="UP000217784">
    <property type="component" value="Unassembled WGS sequence"/>
</dbReference>
<dbReference type="PANTHER" id="PTHR10791">
    <property type="entry name" value="RAG1-ACTIVATING PROTEIN 1"/>
    <property type="match status" value="1"/>
</dbReference>
<feature type="transmembrane region" description="Helical" evidence="13">
    <location>
        <begin position="63"/>
        <end position="83"/>
    </location>
</feature>
<evidence type="ECO:0000256" key="1">
    <source>
        <dbReference type="ARBA" id="ARBA00004651"/>
    </source>
</evidence>
<keyword evidence="7" id="KW-0762">Sugar transport</keyword>
<dbReference type="GO" id="GO:0005886">
    <property type="term" value="C:plasma membrane"/>
    <property type="evidence" value="ECO:0007669"/>
    <property type="project" value="UniProtKB-SubCell"/>
</dbReference>
<evidence type="ECO:0000256" key="2">
    <source>
        <dbReference type="ARBA" id="ARBA00004653"/>
    </source>
</evidence>
<dbReference type="AlphaFoldDB" id="A0A2A2HA92"/>
<gene>
    <name evidence="14" type="ORF">ASJ80_15520</name>
</gene>
<evidence type="ECO:0000256" key="8">
    <source>
        <dbReference type="ARBA" id="ARBA00022692"/>
    </source>
</evidence>
<dbReference type="OrthoDB" id="374701at2157"/>
<evidence type="ECO:0000256" key="3">
    <source>
        <dbReference type="ARBA" id="ARBA00007809"/>
    </source>
</evidence>
<evidence type="ECO:0000256" key="12">
    <source>
        <dbReference type="ARBA" id="ARBA00023136"/>
    </source>
</evidence>
<keyword evidence="6" id="KW-1003">Cell membrane</keyword>
<dbReference type="InterPro" id="IPR047664">
    <property type="entry name" value="SWEET"/>
</dbReference>
<dbReference type="GO" id="GO:0051119">
    <property type="term" value="F:sugar transmembrane transporter activity"/>
    <property type="evidence" value="ECO:0007669"/>
    <property type="project" value="InterPro"/>
</dbReference>
<evidence type="ECO:0000256" key="13">
    <source>
        <dbReference type="SAM" id="Phobius"/>
    </source>
</evidence>
<feature type="transmembrane region" description="Helical" evidence="13">
    <location>
        <begin position="6"/>
        <end position="25"/>
    </location>
</feature>
<evidence type="ECO:0000256" key="9">
    <source>
        <dbReference type="ARBA" id="ARBA00022737"/>
    </source>
</evidence>
<keyword evidence="12 13" id="KW-0472">Membrane</keyword>
<name>A0A2A2HA92_METBR</name>
<keyword evidence="11" id="KW-0333">Golgi apparatus</keyword>
<comment type="similarity">
    <text evidence="3">Belongs to the SWEET sugar transporter family.</text>
</comment>
<proteinExistence type="inferred from homology"/>
<evidence type="ECO:0000256" key="7">
    <source>
        <dbReference type="ARBA" id="ARBA00022597"/>
    </source>
</evidence>
<comment type="subcellular location">
    <subcellularLocation>
        <location evidence="1">Cell membrane</location>
        <topology evidence="1">Multi-pass membrane protein</topology>
    </subcellularLocation>
    <subcellularLocation>
        <location evidence="2">Golgi apparatus membrane</location>
        <topology evidence="2">Multi-pass membrane protein</topology>
    </subcellularLocation>
</comment>
<dbReference type="RefSeq" id="WP_069584602.1">
    <property type="nucleotide sequence ID" value="NZ_LMVM01000001.1"/>
</dbReference>
<keyword evidence="10 13" id="KW-1133">Transmembrane helix</keyword>
<evidence type="ECO:0000256" key="6">
    <source>
        <dbReference type="ARBA" id="ARBA00022475"/>
    </source>
</evidence>
<comment type="caution">
    <text evidence="14">The sequence shown here is derived from an EMBL/GenBank/DDBJ whole genome shotgun (WGS) entry which is preliminary data.</text>
</comment>
<evidence type="ECO:0000256" key="4">
    <source>
        <dbReference type="ARBA" id="ARBA00021741"/>
    </source>
</evidence>
<dbReference type="Gene3D" id="1.20.1280.290">
    <property type="match status" value="1"/>
</dbReference>
<keyword evidence="5" id="KW-0813">Transport</keyword>
<dbReference type="Pfam" id="PF03083">
    <property type="entry name" value="MtN3_slv"/>
    <property type="match status" value="1"/>
</dbReference>
<reference evidence="14 15" key="1">
    <citation type="journal article" date="2017" name="BMC Genomics">
        <title>Genomic analysis of methanogenic archaea reveals a shift towards energy conservation.</title>
        <authorList>
            <person name="Gilmore S.P."/>
            <person name="Henske J.K."/>
            <person name="Sexton J.A."/>
            <person name="Solomon K.V."/>
            <person name="Seppala S."/>
            <person name="Yoo J.I."/>
            <person name="Huyett L.M."/>
            <person name="Pressman A."/>
            <person name="Cogan J.Z."/>
            <person name="Kivenson V."/>
            <person name="Peng X."/>
            <person name="Tan Y."/>
            <person name="Valentine D.L."/>
            <person name="O'Malley M.A."/>
        </authorList>
    </citation>
    <scope>NUCLEOTIDE SEQUENCE [LARGE SCALE GENOMIC DNA]</scope>
    <source>
        <strain evidence="14 15">M.o.H.</strain>
    </source>
</reference>
<evidence type="ECO:0000256" key="10">
    <source>
        <dbReference type="ARBA" id="ARBA00022989"/>
    </source>
</evidence>
<evidence type="ECO:0000313" key="14">
    <source>
        <dbReference type="EMBL" id="PAV06236.1"/>
    </source>
</evidence>
<dbReference type="FunFam" id="1.20.1280.290:FF:000004">
    <property type="entry name" value="Sugar transporter SWEET"/>
    <property type="match status" value="1"/>
</dbReference>
<dbReference type="EMBL" id="LMVM01000001">
    <property type="protein sequence ID" value="PAV06236.1"/>
    <property type="molecule type" value="Genomic_DNA"/>
</dbReference>
<accession>A0A2A2HA92</accession>